<feature type="domain" description="Ion transport" evidence="7">
    <location>
        <begin position="38"/>
        <end position="264"/>
    </location>
</feature>
<dbReference type="FunCoup" id="A0A6P8IAF6">
    <property type="interactions" value="5"/>
</dbReference>
<comment type="subcellular location">
    <subcellularLocation>
        <location evidence="1">Membrane</location>
        <topology evidence="1">Multi-pass membrane protein</topology>
    </subcellularLocation>
</comment>
<dbReference type="GO" id="GO:0001669">
    <property type="term" value="C:acrosomal vesicle"/>
    <property type="evidence" value="ECO:0007669"/>
    <property type="project" value="TreeGrafter"/>
</dbReference>
<evidence type="ECO:0000256" key="3">
    <source>
        <dbReference type="ARBA" id="ARBA00022989"/>
    </source>
</evidence>
<evidence type="ECO:0000256" key="2">
    <source>
        <dbReference type="ARBA" id="ARBA00022692"/>
    </source>
</evidence>
<dbReference type="KEGG" id="aten:116297993"/>
<dbReference type="Gene3D" id="1.10.287.70">
    <property type="match status" value="1"/>
</dbReference>
<feature type="transmembrane region" description="Helical" evidence="6">
    <location>
        <begin position="164"/>
        <end position="187"/>
    </location>
</feature>
<dbReference type="GO" id="GO:0048240">
    <property type="term" value="P:sperm capacitation"/>
    <property type="evidence" value="ECO:0007669"/>
    <property type="project" value="TreeGrafter"/>
</dbReference>
<keyword evidence="2 6" id="KW-0812">Transmembrane</keyword>
<evidence type="ECO:0000256" key="6">
    <source>
        <dbReference type="SAM" id="Phobius"/>
    </source>
</evidence>
<evidence type="ECO:0000259" key="7">
    <source>
        <dbReference type="Pfam" id="PF00520"/>
    </source>
</evidence>
<feature type="region of interest" description="Disordered" evidence="5">
    <location>
        <begin position="1"/>
        <end position="21"/>
    </location>
</feature>
<dbReference type="InParanoid" id="A0A6P8IAF6"/>
<proteinExistence type="predicted"/>
<feature type="transmembrane region" description="Helical" evidence="6">
    <location>
        <begin position="199"/>
        <end position="218"/>
    </location>
</feature>
<accession>A0A6P8IAF6</accession>
<dbReference type="GO" id="GO:0030317">
    <property type="term" value="P:flagellated sperm motility"/>
    <property type="evidence" value="ECO:0007669"/>
    <property type="project" value="TreeGrafter"/>
</dbReference>
<dbReference type="GO" id="GO:0005245">
    <property type="term" value="F:voltage-gated calcium channel activity"/>
    <property type="evidence" value="ECO:0007669"/>
    <property type="project" value="TreeGrafter"/>
</dbReference>
<evidence type="ECO:0000256" key="4">
    <source>
        <dbReference type="ARBA" id="ARBA00023136"/>
    </source>
</evidence>
<evidence type="ECO:0000313" key="9">
    <source>
        <dbReference type="RefSeq" id="XP_031562192.1"/>
    </source>
</evidence>
<dbReference type="GeneID" id="116297993"/>
<dbReference type="InterPro" id="IPR027359">
    <property type="entry name" value="Volt_channel_dom_sf"/>
</dbReference>
<dbReference type="RefSeq" id="XP_031562192.1">
    <property type="nucleotide sequence ID" value="XM_031706332.1"/>
</dbReference>
<evidence type="ECO:0000256" key="1">
    <source>
        <dbReference type="ARBA" id="ARBA00004141"/>
    </source>
</evidence>
<feature type="transmembrane region" description="Helical" evidence="6">
    <location>
        <begin position="140"/>
        <end position="158"/>
    </location>
</feature>
<evidence type="ECO:0000313" key="8">
    <source>
        <dbReference type="Proteomes" id="UP000515163"/>
    </source>
</evidence>
<gene>
    <name evidence="9" type="primary">LOC116297993</name>
</gene>
<dbReference type="PANTHER" id="PTHR47131">
    <property type="entry name" value="CATION CHANNEL SPERM-ASSOCIATED PROTEIN 3"/>
    <property type="match status" value="1"/>
</dbReference>
<organism evidence="8 9">
    <name type="scientific">Actinia tenebrosa</name>
    <name type="common">Australian red waratah sea anemone</name>
    <dbReference type="NCBI Taxonomy" id="6105"/>
    <lineage>
        <taxon>Eukaryota</taxon>
        <taxon>Metazoa</taxon>
        <taxon>Cnidaria</taxon>
        <taxon>Anthozoa</taxon>
        <taxon>Hexacorallia</taxon>
        <taxon>Actiniaria</taxon>
        <taxon>Actiniidae</taxon>
        <taxon>Actinia</taxon>
    </lineage>
</organism>
<dbReference type="PANTHER" id="PTHR47131:SF1">
    <property type="entry name" value="CATION CHANNEL SPERM-ASSOCIATED PROTEIN 3"/>
    <property type="match status" value="1"/>
</dbReference>
<dbReference type="OrthoDB" id="416585at2759"/>
<protein>
    <submittedName>
        <fullName evidence="9">Cation channel sperm-associated protein 3-like</fullName>
    </submittedName>
</protein>
<reference evidence="9" key="1">
    <citation type="submission" date="2025-08" db="UniProtKB">
        <authorList>
            <consortium name="RefSeq"/>
        </authorList>
    </citation>
    <scope>IDENTIFICATION</scope>
    <source>
        <tissue evidence="9">Tentacle</tissue>
    </source>
</reference>
<dbReference type="InterPro" id="IPR005821">
    <property type="entry name" value="Ion_trans_dom"/>
</dbReference>
<evidence type="ECO:0000256" key="5">
    <source>
        <dbReference type="SAM" id="MobiDB-lite"/>
    </source>
</evidence>
<dbReference type="SUPFAM" id="SSF81324">
    <property type="entry name" value="Voltage-gated potassium channels"/>
    <property type="match status" value="1"/>
</dbReference>
<keyword evidence="8" id="KW-1185">Reference proteome</keyword>
<dbReference type="GO" id="GO:0006814">
    <property type="term" value="P:sodium ion transport"/>
    <property type="evidence" value="ECO:0007669"/>
    <property type="project" value="TreeGrafter"/>
</dbReference>
<dbReference type="GO" id="GO:0036128">
    <property type="term" value="C:CatSper complex"/>
    <property type="evidence" value="ECO:0007669"/>
    <property type="project" value="TreeGrafter"/>
</dbReference>
<dbReference type="Pfam" id="PF00520">
    <property type="entry name" value="Ion_trans"/>
    <property type="match status" value="1"/>
</dbReference>
<feature type="transmembrane region" description="Helical" evidence="6">
    <location>
        <begin position="230"/>
        <end position="255"/>
    </location>
</feature>
<feature type="transmembrane region" description="Helical" evidence="6">
    <location>
        <begin position="39"/>
        <end position="57"/>
    </location>
</feature>
<dbReference type="Gene3D" id="1.20.120.350">
    <property type="entry name" value="Voltage-gated potassium channels. Chain C"/>
    <property type="match status" value="1"/>
</dbReference>
<name>A0A6P8IAF6_ACTTE</name>
<sequence>MFPLINQVPNDLSRGTKRPRRRADEKFHKFIQRVTKSNVFNGFIMGIIVINALCIGLETVDEYKRTQANTFKVLDDFFLSIYTMEFLMKLYAEPSGYWKSSYNIFDFTILLTSYVQVIMNELNVGDNLLTPLRLLRAARTLRTISFIEGLQVLVIALIDTIRHSVFNVVILLSMLMAFFAVVGYYMFGYEEITGDKKNWGTLSTAMLTLFTFVTVEGWTEIQKDLDVRPYSQWFTITFIFLGHFIFTNLFIGIIIMNIHESTEKFIQQQRQEKEAILQMKKEYLFKRQHEDVKKMLEKQKTSQFANFEEMTQSFKETLRHDDFVIMTDPCTNPTWIESFLTTSDHIDLYLFRCQQLHFQIASTLADMVENQSKPTGLLSRLQQLQTATQSPKTAEIKHPILNVKPATN</sequence>
<dbReference type="AlphaFoldDB" id="A0A6P8IAF6"/>
<keyword evidence="3 6" id="KW-1133">Transmembrane helix</keyword>
<dbReference type="Proteomes" id="UP000515163">
    <property type="component" value="Unplaced"/>
</dbReference>
<keyword evidence="4 6" id="KW-0472">Membrane</keyword>